<feature type="coiled-coil region" evidence="1">
    <location>
        <begin position="18"/>
        <end position="52"/>
    </location>
</feature>
<sequence>MEEATTPDNGQATVQQMFATLLGEIASLRKQNDDQQRELEHLRRDLSLCLEQSDNYPQRSRMPQFKRLPLEVREMIWELAVPSRLLGFEGVTQKQGVASALSVPAVAQVCRESRRVVMSRKSITALTGRSIHLEGPSQLWRLEYAQSNLWTWFTPYKDALLINPRKFEPSERYRTNHLMVQTVEHIVIEDCSLWYRFSENCTDDDDGVTYKRFSTWVRRLVPYPEYTPSTGDPAYNLRTVDFAMSMVTKVDRSYPPNFVRRLFAEDHVRIVDLRDEEAWRGIKGMLEDEVSQVMDAGVALEWPSELEQSYNVFRATVGNLWPHVRASFLSSLAGCYHEASCLGSLKPRENLPWPFRDGELDEEVSWVKELAKRISIRPVHVFVRDDGILKVLSANTKSHLTLQHNNAVTSSPDGREKYVARQLFRKLAREGRLARDEEDDHGKTTVGQQKELFKLWCDGMRPASVLLDDNDHVVGVIDWEMSYFAPASFHDNPPWWLIINKPEFFKKGISAWVKEYERHLPVLFEAVELEEAKLRETKEKTKDGLAALHSDLQLLAINEAAEDGRPPKLMSKRMKRSWVWQERLGLANMRLNHGFGPFYWKYVDKKFFGKNKKTSLLLKKTGYKGRLHLLSEKEMAQMEPFIAWNLEDREKFVEGDEEDAKAVLEACLAGTLGDMDIPKPRVIPWTMTDRPDSP</sequence>
<evidence type="ECO:0000313" key="3">
    <source>
        <dbReference type="EMBL" id="KAK7727568.1"/>
    </source>
</evidence>
<evidence type="ECO:0000313" key="4">
    <source>
        <dbReference type="Proteomes" id="UP001430848"/>
    </source>
</evidence>
<reference evidence="3 4" key="1">
    <citation type="submission" date="2024-02" db="EMBL/GenBank/DDBJ databases">
        <title>De novo assembly and annotation of 12 fungi associated with fruit tree decline syndrome in Ontario, Canada.</title>
        <authorList>
            <person name="Sulman M."/>
            <person name="Ellouze W."/>
            <person name="Ilyukhin E."/>
        </authorList>
    </citation>
    <scope>NUCLEOTIDE SEQUENCE [LARGE SCALE GENOMIC DNA]</scope>
    <source>
        <strain evidence="3 4">M169</strain>
    </source>
</reference>
<feature type="domain" description="2EXR" evidence="2">
    <location>
        <begin position="63"/>
        <end position="159"/>
    </location>
</feature>
<keyword evidence="4" id="KW-1185">Reference proteome</keyword>
<proteinExistence type="predicted"/>
<dbReference type="Proteomes" id="UP001430848">
    <property type="component" value="Unassembled WGS sequence"/>
</dbReference>
<protein>
    <recommendedName>
        <fullName evidence="2">2EXR domain-containing protein</fullName>
    </recommendedName>
</protein>
<accession>A0ABR1P6A2</accession>
<evidence type="ECO:0000256" key="1">
    <source>
        <dbReference type="SAM" id="Coils"/>
    </source>
</evidence>
<dbReference type="EMBL" id="JAKNSF020000037">
    <property type="protein sequence ID" value="KAK7727568.1"/>
    <property type="molecule type" value="Genomic_DNA"/>
</dbReference>
<evidence type="ECO:0000259" key="2">
    <source>
        <dbReference type="Pfam" id="PF20150"/>
    </source>
</evidence>
<dbReference type="Pfam" id="PF20150">
    <property type="entry name" value="2EXR"/>
    <property type="match status" value="1"/>
</dbReference>
<organism evidence="3 4">
    <name type="scientific">Diaporthe eres</name>
    <name type="common">Phomopsis oblonga</name>
    <dbReference type="NCBI Taxonomy" id="83184"/>
    <lineage>
        <taxon>Eukaryota</taxon>
        <taxon>Fungi</taxon>
        <taxon>Dikarya</taxon>
        <taxon>Ascomycota</taxon>
        <taxon>Pezizomycotina</taxon>
        <taxon>Sordariomycetes</taxon>
        <taxon>Sordariomycetidae</taxon>
        <taxon>Diaporthales</taxon>
        <taxon>Diaporthaceae</taxon>
        <taxon>Diaporthe</taxon>
        <taxon>Diaporthe eres species complex</taxon>
    </lineage>
</organism>
<comment type="caution">
    <text evidence="3">The sequence shown here is derived from an EMBL/GenBank/DDBJ whole genome shotgun (WGS) entry which is preliminary data.</text>
</comment>
<keyword evidence="1" id="KW-0175">Coiled coil</keyword>
<gene>
    <name evidence="3" type="ORF">SLS63_007010</name>
</gene>
<dbReference type="InterPro" id="IPR045518">
    <property type="entry name" value="2EXR"/>
</dbReference>
<name>A0ABR1P6A2_DIAER</name>